<sequence>RGMRGSTGTGTAEAMPLPPAGAAPHVPPRHDSLGGVPPPVGRRRLLLQQAGRRQARGHRRGGHDARRRRTLDCTRRKSSRRTRRTRGARASTQSAGGCHVPTRRGRTGWASTGGALNRGGGVIVGSGTADTYFTSALAGPFGNARKKLHGGAYGQTPVGPSPAEIDAMPTIVIIMGRDGRGPRRGAELRRGGAFTGKYDAKDVVIAMPASHYMEFNNDTGKYGSPWRRAPEAVLGANAMMGHGIYFDAARGRVGFAESDCDGRAH</sequence>
<accession>K0RYZ7</accession>
<reference evidence="2 3" key="1">
    <citation type="journal article" date="2012" name="Genome Biol.">
        <title>Genome and low-iron response of an oceanic diatom adapted to chronic iron limitation.</title>
        <authorList>
            <person name="Lommer M."/>
            <person name="Specht M."/>
            <person name="Roy A.S."/>
            <person name="Kraemer L."/>
            <person name="Andreson R."/>
            <person name="Gutowska M.A."/>
            <person name="Wolf J."/>
            <person name="Bergner S.V."/>
            <person name="Schilhabel M.B."/>
            <person name="Klostermeier U.C."/>
            <person name="Beiko R.G."/>
            <person name="Rosenstiel P."/>
            <person name="Hippler M."/>
            <person name="Laroche J."/>
        </authorList>
    </citation>
    <scope>NUCLEOTIDE SEQUENCE [LARGE SCALE GENOMIC DNA]</scope>
    <source>
        <strain evidence="2 3">CCMP1005</strain>
    </source>
</reference>
<evidence type="ECO:0000313" key="2">
    <source>
        <dbReference type="EMBL" id="EJK58235.1"/>
    </source>
</evidence>
<proteinExistence type="predicted"/>
<dbReference type="Gene3D" id="2.40.70.10">
    <property type="entry name" value="Acid Proteases"/>
    <property type="match status" value="1"/>
</dbReference>
<comment type="caution">
    <text evidence="2">The sequence shown here is derived from an EMBL/GenBank/DDBJ whole genome shotgun (WGS) entry which is preliminary data.</text>
</comment>
<feature type="compositionally biased region" description="Basic residues" evidence="1">
    <location>
        <begin position="53"/>
        <end position="69"/>
    </location>
</feature>
<dbReference type="SUPFAM" id="SSF50630">
    <property type="entry name" value="Acid proteases"/>
    <property type="match status" value="1"/>
</dbReference>
<keyword evidence="3" id="KW-1185">Reference proteome</keyword>
<organism evidence="2 3">
    <name type="scientific">Thalassiosira oceanica</name>
    <name type="common">Marine diatom</name>
    <dbReference type="NCBI Taxonomy" id="159749"/>
    <lineage>
        <taxon>Eukaryota</taxon>
        <taxon>Sar</taxon>
        <taxon>Stramenopiles</taxon>
        <taxon>Ochrophyta</taxon>
        <taxon>Bacillariophyta</taxon>
        <taxon>Coscinodiscophyceae</taxon>
        <taxon>Thalassiosirophycidae</taxon>
        <taxon>Thalassiosirales</taxon>
        <taxon>Thalassiosiraceae</taxon>
        <taxon>Thalassiosira</taxon>
    </lineage>
</organism>
<evidence type="ECO:0008006" key="4">
    <source>
        <dbReference type="Google" id="ProtNLM"/>
    </source>
</evidence>
<dbReference type="InterPro" id="IPR021109">
    <property type="entry name" value="Peptidase_aspartic_dom_sf"/>
</dbReference>
<name>K0RYZ7_THAOC</name>
<dbReference type="EMBL" id="AGNL01025811">
    <property type="protein sequence ID" value="EJK58235.1"/>
    <property type="molecule type" value="Genomic_DNA"/>
</dbReference>
<feature type="compositionally biased region" description="Basic residues" evidence="1">
    <location>
        <begin position="76"/>
        <end position="87"/>
    </location>
</feature>
<evidence type="ECO:0000313" key="3">
    <source>
        <dbReference type="Proteomes" id="UP000266841"/>
    </source>
</evidence>
<dbReference type="AlphaFoldDB" id="K0RYZ7"/>
<feature type="region of interest" description="Disordered" evidence="1">
    <location>
        <begin position="1"/>
        <end position="112"/>
    </location>
</feature>
<evidence type="ECO:0000256" key="1">
    <source>
        <dbReference type="SAM" id="MobiDB-lite"/>
    </source>
</evidence>
<dbReference type="Proteomes" id="UP000266841">
    <property type="component" value="Unassembled WGS sequence"/>
</dbReference>
<gene>
    <name evidence="2" type="ORF">THAOC_21659</name>
</gene>
<feature type="non-terminal residue" evidence="2">
    <location>
        <position position="1"/>
    </location>
</feature>
<dbReference type="OrthoDB" id="2747330at2759"/>
<protein>
    <recommendedName>
        <fullName evidence="4">Peptidase A1 domain-containing protein</fullName>
    </recommendedName>
</protein>